<evidence type="ECO:0000313" key="1">
    <source>
        <dbReference type="EMBL" id="KAL1193975.1"/>
    </source>
</evidence>
<reference evidence="1 2" key="1">
    <citation type="submission" date="2024-04" db="EMBL/GenBank/DDBJ databases">
        <title>Genome assembly C_amara_ONT_v2.</title>
        <authorList>
            <person name="Yant L."/>
            <person name="Moore C."/>
            <person name="Slenker M."/>
        </authorList>
    </citation>
    <scope>NUCLEOTIDE SEQUENCE [LARGE SCALE GENOMIC DNA]</scope>
    <source>
        <tissue evidence="1">Leaf</tissue>
    </source>
</reference>
<dbReference type="Gene3D" id="2.40.70.10">
    <property type="entry name" value="Acid Proteases"/>
    <property type="match status" value="1"/>
</dbReference>
<dbReference type="AlphaFoldDB" id="A0ABD1A2J4"/>
<name>A0ABD1A2J4_CARAN</name>
<keyword evidence="2" id="KW-1185">Reference proteome</keyword>
<evidence type="ECO:0000313" key="2">
    <source>
        <dbReference type="Proteomes" id="UP001558713"/>
    </source>
</evidence>
<sequence length="160" mass="17777">MLDDLMVKLPYVDVIQMIQVMKRYMKSLVTSKVSGEEDYVKATKYYSVVLQNKILKNLGDPGCFVLSLQIGAMNFACSLCDMGSSVMPLSVARRLGFTKFKSTKISLVFADRSVKLPVGILEDLHVQIGNVLIPADFVVLKLDEEPKDPLILGRPFLCTA</sequence>
<dbReference type="EMBL" id="JBANAX010000770">
    <property type="protein sequence ID" value="KAL1193975.1"/>
    <property type="molecule type" value="Genomic_DNA"/>
</dbReference>
<dbReference type="PANTHER" id="PTHR33067:SF31">
    <property type="entry name" value="RNA-DIRECTED DNA POLYMERASE"/>
    <property type="match status" value="1"/>
</dbReference>
<comment type="caution">
    <text evidence="1">The sequence shown here is derived from an EMBL/GenBank/DDBJ whole genome shotgun (WGS) entry which is preliminary data.</text>
</comment>
<evidence type="ECO:0008006" key="3">
    <source>
        <dbReference type="Google" id="ProtNLM"/>
    </source>
</evidence>
<dbReference type="CDD" id="cd00303">
    <property type="entry name" value="retropepsin_like"/>
    <property type="match status" value="1"/>
</dbReference>
<gene>
    <name evidence="1" type="ORF">V5N11_035108</name>
</gene>
<protein>
    <recommendedName>
        <fullName evidence="3">Aspartic peptidase DDI1-type domain-containing protein</fullName>
    </recommendedName>
</protein>
<dbReference type="InterPro" id="IPR021109">
    <property type="entry name" value="Peptidase_aspartic_dom_sf"/>
</dbReference>
<dbReference type="PANTHER" id="PTHR33067">
    <property type="entry name" value="RNA-DIRECTED DNA POLYMERASE-RELATED"/>
    <property type="match status" value="1"/>
</dbReference>
<organism evidence="1 2">
    <name type="scientific">Cardamine amara subsp. amara</name>
    <dbReference type="NCBI Taxonomy" id="228776"/>
    <lineage>
        <taxon>Eukaryota</taxon>
        <taxon>Viridiplantae</taxon>
        <taxon>Streptophyta</taxon>
        <taxon>Embryophyta</taxon>
        <taxon>Tracheophyta</taxon>
        <taxon>Spermatophyta</taxon>
        <taxon>Magnoliopsida</taxon>
        <taxon>eudicotyledons</taxon>
        <taxon>Gunneridae</taxon>
        <taxon>Pentapetalae</taxon>
        <taxon>rosids</taxon>
        <taxon>malvids</taxon>
        <taxon>Brassicales</taxon>
        <taxon>Brassicaceae</taxon>
        <taxon>Cardamineae</taxon>
        <taxon>Cardamine</taxon>
    </lineage>
</organism>
<dbReference type="Proteomes" id="UP001558713">
    <property type="component" value="Unassembled WGS sequence"/>
</dbReference>
<proteinExistence type="predicted"/>
<accession>A0ABD1A2J4</accession>